<dbReference type="SUPFAM" id="SSF52540">
    <property type="entry name" value="P-loop containing nucleoside triphosphate hydrolases"/>
    <property type="match status" value="1"/>
</dbReference>
<dbReference type="InterPro" id="IPR017871">
    <property type="entry name" value="ABC_transporter-like_CS"/>
</dbReference>
<evidence type="ECO:0000256" key="3">
    <source>
        <dbReference type="ARBA" id="ARBA00022840"/>
    </source>
</evidence>
<evidence type="ECO:0000313" key="7">
    <source>
        <dbReference type="EMBL" id="MDP9845383.1"/>
    </source>
</evidence>
<keyword evidence="4" id="KW-1278">Translocase</keyword>
<protein>
    <submittedName>
        <fullName evidence="7">Iron complex transport system ATP-binding protein</fullName>
    </submittedName>
</protein>
<evidence type="ECO:0000313" key="8">
    <source>
        <dbReference type="Proteomes" id="UP001225356"/>
    </source>
</evidence>
<proteinExistence type="predicted"/>
<comment type="caution">
    <text evidence="7">The sequence shown here is derived from an EMBL/GenBank/DDBJ whole genome shotgun (WGS) entry which is preliminary data.</text>
</comment>
<dbReference type="PANTHER" id="PTHR42794:SF1">
    <property type="entry name" value="HEMIN IMPORT ATP-BINDING PROTEIN HMUV"/>
    <property type="match status" value="1"/>
</dbReference>
<keyword evidence="1" id="KW-0813">Transport</keyword>
<feature type="region of interest" description="Disordered" evidence="5">
    <location>
        <begin position="1"/>
        <end position="42"/>
    </location>
</feature>
<evidence type="ECO:0000259" key="6">
    <source>
        <dbReference type="PROSITE" id="PS50893"/>
    </source>
</evidence>
<feature type="domain" description="ABC transporter" evidence="6">
    <location>
        <begin position="47"/>
        <end position="282"/>
    </location>
</feature>
<evidence type="ECO:0000256" key="4">
    <source>
        <dbReference type="ARBA" id="ARBA00022967"/>
    </source>
</evidence>
<reference evidence="7 8" key="1">
    <citation type="submission" date="2023-07" db="EMBL/GenBank/DDBJ databases">
        <title>Sequencing the genomes of 1000 actinobacteria strains.</title>
        <authorList>
            <person name="Klenk H.-P."/>
        </authorList>
    </citation>
    <scope>NUCLEOTIDE SEQUENCE [LARGE SCALE GENOMIC DNA]</scope>
    <source>
        <strain evidence="7 8">DSM 46740</strain>
    </source>
</reference>
<gene>
    <name evidence="7" type="ORF">J2853_004594</name>
</gene>
<feature type="compositionally biased region" description="Gly residues" evidence="5">
    <location>
        <begin position="17"/>
        <end position="29"/>
    </location>
</feature>
<organism evidence="7 8">
    <name type="scientific">Streptosporangium lutulentum</name>
    <dbReference type="NCBI Taxonomy" id="1461250"/>
    <lineage>
        <taxon>Bacteria</taxon>
        <taxon>Bacillati</taxon>
        <taxon>Actinomycetota</taxon>
        <taxon>Actinomycetes</taxon>
        <taxon>Streptosporangiales</taxon>
        <taxon>Streptosporangiaceae</taxon>
        <taxon>Streptosporangium</taxon>
    </lineage>
</organism>
<keyword evidence="8" id="KW-1185">Reference proteome</keyword>
<dbReference type="InterPro" id="IPR003593">
    <property type="entry name" value="AAA+_ATPase"/>
</dbReference>
<name>A0ABT9QF54_9ACTN</name>
<dbReference type="PROSITE" id="PS50893">
    <property type="entry name" value="ABC_TRANSPORTER_2"/>
    <property type="match status" value="1"/>
</dbReference>
<dbReference type="PANTHER" id="PTHR42794">
    <property type="entry name" value="HEMIN IMPORT ATP-BINDING PROTEIN HMUV"/>
    <property type="match status" value="1"/>
</dbReference>
<keyword evidence="3 7" id="KW-0067">ATP-binding</keyword>
<keyword evidence="2" id="KW-0547">Nucleotide-binding</keyword>
<dbReference type="InterPro" id="IPR003439">
    <property type="entry name" value="ABC_transporter-like_ATP-bd"/>
</dbReference>
<dbReference type="Gene3D" id="3.40.50.300">
    <property type="entry name" value="P-loop containing nucleotide triphosphate hydrolases"/>
    <property type="match status" value="1"/>
</dbReference>
<accession>A0ABT9QF54</accession>
<evidence type="ECO:0000256" key="5">
    <source>
        <dbReference type="SAM" id="MobiDB-lite"/>
    </source>
</evidence>
<dbReference type="Proteomes" id="UP001225356">
    <property type="component" value="Unassembled WGS sequence"/>
</dbReference>
<dbReference type="SMART" id="SM00382">
    <property type="entry name" value="AAA"/>
    <property type="match status" value="1"/>
</dbReference>
<dbReference type="CDD" id="cd03214">
    <property type="entry name" value="ABC_Iron-Siderophores_B12_Hemin"/>
    <property type="match status" value="1"/>
</dbReference>
<dbReference type="Pfam" id="PF00005">
    <property type="entry name" value="ABC_tran"/>
    <property type="match status" value="1"/>
</dbReference>
<dbReference type="InterPro" id="IPR027417">
    <property type="entry name" value="P-loop_NTPase"/>
</dbReference>
<dbReference type="EMBL" id="JAUSQU010000001">
    <property type="protein sequence ID" value="MDP9845383.1"/>
    <property type="molecule type" value="Genomic_DNA"/>
</dbReference>
<evidence type="ECO:0000256" key="1">
    <source>
        <dbReference type="ARBA" id="ARBA00022448"/>
    </source>
</evidence>
<sequence>MSDRADESVSGAVSDRTGGGVTGRAGGHGELATTGSEPGGAEVASRVRVRNLEVVLEKRSVLSGIELDVRDGDWLAVIGANGAGKSTLLKAIAGVVPCSGEVLIDDTPVRRLKPRDRARLLAYAPQSPSLPVDMTVFDYALLGRTPYIPYLGRESRHDREVTASVLDRLGLSPFTSRTLGHLSGGERQRVVLARALVQQAPVLLLDEPTTALDLGHQQQVLELVDRLRLADGLTVVTTLHDLSLAGQYADSMTLLSNGRVAASGTPAEVLTGELIGQHFDARVRVATGPGGRPEVHLERP</sequence>
<dbReference type="PROSITE" id="PS00211">
    <property type="entry name" value="ABC_TRANSPORTER_1"/>
    <property type="match status" value="1"/>
</dbReference>
<evidence type="ECO:0000256" key="2">
    <source>
        <dbReference type="ARBA" id="ARBA00022741"/>
    </source>
</evidence>
<dbReference type="RefSeq" id="WP_307560988.1">
    <property type="nucleotide sequence ID" value="NZ_JAUSQU010000001.1"/>
</dbReference>
<dbReference type="GO" id="GO:0005524">
    <property type="term" value="F:ATP binding"/>
    <property type="evidence" value="ECO:0007669"/>
    <property type="project" value="UniProtKB-KW"/>
</dbReference>